<name>A0A378QPP1_9GAMM</name>
<proteinExistence type="predicted"/>
<dbReference type="RefSeq" id="WP_079326507.1">
    <property type="nucleotide sequence ID" value="NZ_MXAP01000127.1"/>
</dbReference>
<evidence type="ECO:0000313" key="2">
    <source>
        <dbReference type="EMBL" id="STZ02859.1"/>
    </source>
</evidence>
<dbReference type="Proteomes" id="UP000254618">
    <property type="component" value="Unassembled WGS sequence"/>
</dbReference>
<dbReference type="EMBL" id="MXAP01000127">
    <property type="protein sequence ID" value="OPH34976.1"/>
    <property type="molecule type" value="Genomic_DNA"/>
</dbReference>
<gene>
    <name evidence="1" type="ORF">B5J93_11505</name>
    <name evidence="2" type="ORF">NCTC11012_01088</name>
</gene>
<evidence type="ECO:0000313" key="4">
    <source>
        <dbReference type="Proteomes" id="UP000254618"/>
    </source>
</evidence>
<dbReference type="AlphaFoldDB" id="A0A378QPP1"/>
<organism evidence="2 4">
    <name type="scientific">Moraxella equi</name>
    <dbReference type="NCBI Taxonomy" id="60442"/>
    <lineage>
        <taxon>Bacteria</taxon>
        <taxon>Pseudomonadati</taxon>
        <taxon>Pseudomonadota</taxon>
        <taxon>Gammaproteobacteria</taxon>
        <taxon>Moraxellales</taxon>
        <taxon>Moraxellaceae</taxon>
        <taxon>Moraxella</taxon>
    </lineage>
</organism>
<evidence type="ECO:0008006" key="5">
    <source>
        <dbReference type="Google" id="ProtNLM"/>
    </source>
</evidence>
<evidence type="ECO:0000313" key="3">
    <source>
        <dbReference type="Proteomes" id="UP000190777"/>
    </source>
</evidence>
<dbReference type="Proteomes" id="UP000190777">
    <property type="component" value="Unassembled WGS sequence"/>
</dbReference>
<evidence type="ECO:0000313" key="1">
    <source>
        <dbReference type="EMBL" id="OPH34976.1"/>
    </source>
</evidence>
<accession>A0A378QPP1</accession>
<reference evidence="1 3" key="1">
    <citation type="submission" date="2017-03" db="EMBL/GenBank/DDBJ databases">
        <title>Draft genome sequence of Moraxella equi CCUG 4950T type strain.</title>
        <authorList>
            <person name="Salva-Serra F."/>
            <person name="Engstrom-Jakobsson H."/>
            <person name="Thorell K."/>
            <person name="Jaen-Luchoro D."/>
            <person name="Gonzales-Siles L."/>
            <person name="Karlsson R."/>
            <person name="Yazdan S."/>
            <person name="Boulund F."/>
            <person name="Johnning A."/>
            <person name="Engstrand L."/>
            <person name="Kristiansson E."/>
            <person name="Moore E."/>
        </authorList>
    </citation>
    <scope>NUCLEOTIDE SEQUENCE [LARGE SCALE GENOMIC DNA]</scope>
    <source>
        <strain evidence="1 3">CCUG 4950</strain>
    </source>
</reference>
<dbReference type="EMBL" id="UGQF01000001">
    <property type="protein sequence ID" value="STZ02859.1"/>
    <property type="molecule type" value="Genomic_DNA"/>
</dbReference>
<keyword evidence="3" id="KW-1185">Reference proteome</keyword>
<protein>
    <recommendedName>
        <fullName evidence="5">Phage protein</fullName>
    </recommendedName>
</protein>
<sequence>MNIDTLKIRRESMRWYLLLALHNARPLGAVDILLLDVIRSIWTDSTPTEIHTQLDYLHSHHFIELDKRPNGNWHAKLNHNGIDVVEYVADCPVGISRPDKYWT</sequence>
<reference evidence="2 4" key="2">
    <citation type="submission" date="2018-06" db="EMBL/GenBank/DDBJ databases">
        <authorList>
            <consortium name="Pathogen Informatics"/>
            <person name="Doyle S."/>
        </authorList>
    </citation>
    <scope>NUCLEOTIDE SEQUENCE [LARGE SCALE GENOMIC DNA]</scope>
    <source>
        <strain evidence="2 4">NCTC11012</strain>
    </source>
</reference>